<keyword evidence="4" id="KW-1185">Reference proteome</keyword>
<protein>
    <submittedName>
        <fullName evidence="5">Adenylate cyclase type 2-like</fullName>
    </submittedName>
</protein>
<feature type="transmembrane region" description="Helical" evidence="3">
    <location>
        <begin position="87"/>
        <end position="106"/>
    </location>
</feature>
<dbReference type="Proteomes" id="UP000694941">
    <property type="component" value="Unplaced"/>
</dbReference>
<dbReference type="PANTHER" id="PTHR45627:SF23">
    <property type="entry name" value="AT30656P-RELATED"/>
    <property type="match status" value="1"/>
</dbReference>
<reference evidence="5" key="1">
    <citation type="submission" date="2025-08" db="UniProtKB">
        <authorList>
            <consortium name="RefSeq"/>
        </authorList>
    </citation>
    <scope>IDENTIFICATION</scope>
    <source>
        <tissue evidence="5">Muscle</tissue>
    </source>
</reference>
<proteinExistence type="predicted"/>
<accession>A0ABM1TS32</accession>
<evidence type="ECO:0000313" key="5">
    <source>
        <dbReference type="RefSeq" id="XP_022258688.1"/>
    </source>
</evidence>
<evidence type="ECO:0000313" key="4">
    <source>
        <dbReference type="Proteomes" id="UP000694941"/>
    </source>
</evidence>
<dbReference type="RefSeq" id="XP_022258688.1">
    <property type="nucleotide sequence ID" value="XM_022402980.1"/>
</dbReference>
<feature type="transmembrane region" description="Helical" evidence="3">
    <location>
        <begin position="126"/>
        <end position="148"/>
    </location>
</feature>
<keyword evidence="3" id="KW-0472">Membrane</keyword>
<keyword evidence="1" id="KW-0547">Nucleotide-binding</keyword>
<name>A0ABM1TS32_LIMPO</name>
<dbReference type="GeneID" id="111089830"/>
<sequence>MSRVANQISKHFMIRILLWFMISFLMFFCALIRMGDCVFATKVQLNNNTMFNNSNSTICEACEYPWHNTFSAILAMTATSVFLRINYVFKFVINSVSLAIYILYTIREEESIVADRKVYFSDWHKLDATVMINQCIFLVIIFVTLFVVDRQVEYICRLDYLWKNKFNEGKEETRIMGLVNRLLLQNILPVHVTDYYLSHKNLHSEDFISH</sequence>
<evidence type="ECO:0000256" key="3">
    <source>
        <dbReference type="SAM" id="Phobius"/>
    </source>
</evidence>
<evidence type="ECO:0000256" key="2">
    <source>
        <dbReference type="ARBA" id="ARBA00023239"/>
    </source>
</evidence>
<feature type="transmembrane region" description="Helical" evidence="3">
    <location>
        <begin position="12"/>
        <end position="32"/>
    </location>
</feature>
<evidence type="ECO:0000256" key="1">
    <source>
        <dbReference type="ARBA" id="ARBA00022741"/>
    </source>
</evidence>
<dbReference type="PANTHER" id="PTHR45627">
    <property type="entry name" value="ADENYLATE CYCLASE TYPE 1"/>
    <property type="match status" value="1"/>
</dbReference>
<organism evidence="4 5">
    <name type="scientific">Limulus polyphemus</name>
    <name type="common">Atlantic horseshoe crab</name>
    <dbReference type="NCBI Taxonomy" id="6850"/>
    <lineage>
        <taxon>Eukaryota</taxon>
        <taxon>Metazoa</taxon>
        <taxon>Ecdysozoa</taxon>
        <taxon>Arthropoda</taxon>
        <taxon>Chelicerata</taxon>
        <taxon>Merostomata</taxon>
        <taxon>Xiphosura</taxon>
        <taxon>Limulidae</taxon>
        <taxon>Limulus</taxon>
    </lineage>
</organism>
<keyword evidence="2" id="KW-0456">Lyase</keyword>
<gene>
    <name evidence="5" type="primary">LOC111089830</name>
</gene>
<keyword evidence="3" id="KW-1133">Transmembrane helix</keyword>
<keyword evidence="3" id="KW-0812">Transmembrane</keyword>